<organism evidence="1 2">
    <name type="scientific">Melia azedarach</name>
    <name type="common">Chinaberry tree</name>
    <dbReference type="NCBI Taxonomy" id="155640"/>
    <lineage>
        <taxon>Eukaryota</taxon>
        <taxon>Viridiplantae</taxon>
        <taxon>Streptophyta</taxon>
        <taxon>Embryophyta</taxon>
        <taxon>Tracheophyta</taxon>
        <taxon>Spermatophyta</taxon>
        <taxon>Magnoliopsida</taxon>
        <taxon>eudicotyledons</taxon>
        <taxon>Gunneridae</taxon>
        <taxon>Pentapetalae</taxon>
        <taxon>rosids</taxon>
        <taxon>malvids</taxon>
        <taxon>Sapindales</taxon>
        <taxon>Meliaceae</taxon>
        <taxon>Melia</taxon>
    </lineage>
</organism>
<keyword evidence="2" id="KW-1185">Reference proteome</keyword>
<proteinExistence type="predicted"/>
<protein>
    <submittedName>
        <fullName evidence="1">DnaJ-like protein</fullName>
    </submittedName>
</protein>
<evidence type="ECO:0000313" key="2">
    <source>
        <dbReference type="Proteomes" id="UP001164539"/>
    </source>
</evidence>
<dbReference type="Proteomes" id="UP001164539">
    <property type="component" value="Chromosome 1"/>
</dbReference>
<dbReference type="EMBL" id="CM051394">
    <property type="protein sequence ID" value="KAJ4727741.1"/>
    <property type="molecule type" value="Genomic_DNA"/>
</dbReference>
<reference evidence="1 2" key="1">
    <citation type="journal article" date="2023" name="Science">
        <title>Complex scaffold remodeling in plant triterpene biosynthesis.</title>
        <authorList>
            <person name="De La Pena R."/>
            <person name="Hodgson H."/>
            <person name="Liu J.C."/>
            <person name="Stephenson M.J."/>
            <person name="Martin A.C."/>
            <person name="Owen C."/>
            <person name="Harkess A."/>
            <person name="Leebens-Mack J."/>
            <person name="Jimenez L.E."/>
            <person name="Osbourn A."/>
            <person name="Sattely E.S."/>
        </authorList>
    </citation>
    <scope>NUCLEOTIDE SEQUENCE [LARGE SCALE GENOMIC DNA]</scope>
    <source>
        <strain evidence="2">cv. JPN11</strain>
        <tissue evidence="1">Leaf</tissue>
    </source>
</reference>
<comment type="caution">
    <text evidence="1">The sequence shown here is derived from an EMBL/GenBank/DDBJ whole genome shotgun (WGS) entry which is preliminary data.</text>
</comment>
<sequence length="148" mass="17251">MSNSRPCFYSVLGLRKQASASEIRDAYRKLALKWHPDRWMKDSVVAGEAKRRFQQIQEAYSVLSDQGKRTIYDAGLFGLVADDDDEGFCDFMQEMALIMGSVNPKERYSLEDLQGLLMDMMADDRRTQFEFDWVWDDSQNARKKTRLT</sequence>
<evidence type="ECO:0000313" key="1">
    <source>
        <dbReference type="EMBL" id="KAJ4727741.1"/>
    </source>
</evidence>
<accession>A0ACC1YW78</accession>
<name>A0ACC1YW78_MELAZ</name>
<gene>
    <name evidence="1" type="ORF">OWV82_000790</name>
</gene>